<dbReference type="InterPro" id="IPR013216">
    <property type="entry name" value="Methyltransf_11"/>
</dbReference>
<gene>
    <name evidence="3" type="primary">bioC_1</name>
    <name evidence="3" type="ORF">Pla163_08090</name>
</gene>
<dbReference type="CDD" id="cd02440">
    <property type="entry name" value="AdoMet_MTases"/>
    <property type="match status" value="1"/>
</dbReference>
<dbReference type="PANTHER" id="PTHR44068">
    <property type="entry name" value="ZGC:194242"/>
    <property type="match status" value="1"/>
</dbReference>
<name>A0A518CWY6_9BACT</name>
<keyword evidence="1 3" id="KW-0808">Transferase</keyword>
<evidence type="ECO:0000313" key="3">
    <source>
        <dbReference type="EMBL" id="QDU83708.1"/>
    </source>
</evidence>
<dbReference type="PANTHER" id="PTHR44068:SF11">
    <property type="entry name" value="GERANYL DIPHOSPHATE 2-C-METHYLTRANSFERASE"/>
    <property type="match status" value="1"/>
</dbReference>
<evidence type="ECO:0000256" key="1">
    <source>
        <dbReference type="ARBA" id="ARBA00022679"/>
    </source>
</evidence>
<accession>A0A518CWY6</accession>
<dbReference type="AlphaFoldDB" id="A0A518CWY6"/>
<dbReference type="EC" id="2.1.1.197" evidence="3"/>
<feature type="domain" description="Methyltransferase type 11" evidence="2">
    <location>
        <begin position="46"/>
        <end position="140"/>
    </location>
</feature>
<evidence type="ECO:0000313" key="4">
    <source>
        <dbReference type="Proteomes" id="UP000319342"/>
    </source>
</evidence>
<dbReference type="EMBL" id="CP036290">
    <property type="protein sequence ID" value="QDU83708.1"/>
    <property type="molecule type" value="Genomic_DNA"/>
</dbReference>
<keyword evidence="3" id="KW-0489">Methyltransferase</keyword>
<dbReference type="Pfam" id="PF08241">
    <property type="entry name" value="Methyltransf_11"/>
    <property type="match status" value="1"/>
</dbReference>
<dbReference type="InterPro" id="IPR029063">
    <property type="entry name" value="SAM-dependent_MTases_sf"/>
</dbReference>
<proteinExistence type="predicted"/>
<dbReference type="GO" id="GO:0008757">
    <property type="term" value="F:S-adenosylmethionine-dependent methyltransferase activity"/>
    <property type="evidence" value="ECO:0007669"/>
    <property type="project" value="InterPro"/>
</dbReference>
<dbReference type="InterPro" id="IPR050447">
    <property type="entry name" value="Erg6_SMT_methyltransf"/>
</dbReference>
<dbReference type="GO" id="GO:0032259">
    <property type="term" value="P:methylation"/>
    <property type="evidence" value="ECO:0007669"/>
    <property type="project" value="UniProtKB-KW"/>
</dbReference>
<protein>
    <submittedName>
        <fullName evidence="3">Malonyl-[acyl-carrier protein] O-methyltransferase</fullName>
        <ecNumber evidence="3">2.1.1.197</ecNumber>
    </submittedName>
</protein>
<sequence length="229" mass="24958">MSSERISAVFDEWAKGGRDASMEHGHKDVVEQVVGRLAIGPGQQILDLGCGNGWATRLLAKSAAGTGAVGVDASPAMIARAEELHSFTIRARYEVMPFHALDLKDGQFDRAFSMEAIYYAPDVDAALSEVARVVKSGGRIDLLLDFYEGRPGVEGWPEGVGLPMHSASEERWLEQLAAAGFVDPSAERVVDRRGPGEEAEFEPSRWYPTWQDRVAFHEAGTLWLSAARG</sequence>
<dbReference type="SUPFAM" id="SSF53335">
    <property type="entry name" value="S-adenosyl-L-methionine-dependent methyltransferases"/>
    <property type="match status" value="1"/>
</dbReference>
<dbReference type="Proteomes" id="UP000319342">
    <property type="component" value="Chromosome"/>
</dbReference>
<dbReference type="GO" id="GO:0102130">
    <property type="term" value="F:malonyl-CoA methyltransferase activity"/>
    <property type="evidence" value="ECO:0007669"/>
    <property type="project" value="UniProtKB-EC"/>
</dbReference>
<dbReference type="Gene3D" id="3.40.50.150">
    <property type="entry name" value="Vaccinia Virus protein VP39"/>
    <property type="match status" value="1"/>
</dbReference>
<reference evidence="3 4" key="1">
    <citation type="submission" date="2019-02" db="EMBL/GenBank/DDBJ databases">
        <title>Deep-cultivation of Planctomycetes and their phenomic and genomic characterization uncovers novel biology.</title>
        <authorList>
            <person name="Wiegand S."/>
            <person name="Jogler M."/>
            <person name="Boedeker C."/>
            <person name="Pinto D."/>
            <person name="Vollmers J."/>
            <person name="Rivas-Marin E."/>
            <person name="Kohn T."/>
            <person name="Peeters S.H."/>
            <person name="Heuer A."/>
            <person name="Rast P."/>
            <person name="Oberbeckmann S."/>
            <person name="Bunk B."/>
            <person name="Jeske O."/>
            <person name="Meyerdierks A."/>
            <person name="Storesund J.E."/>
            <person name="Kallscheuer N."/>
            <person name="Luecker S."/>
            <person name="Lage O.M."/>
            <person name="Pohl T."/>
            <person name="Merkel B.J."/>
            <person name="Hornburger P."/>
            <person name="Mueller R.-W."/>
            <person name="Bruemmer F."/>
            <person name="Labrenz M."/>
            <person name="Spormann A.M."/>
            <person name="Op den Camp H."/>
            <person name="Overmann J."/>
            <person name="Amann R."/>
            <person name="Jetten M.S.M."/>
            <person name="Mascher T."/>
            <person name="Medema M.H."/>
            <person name="Devos D.P."/>
            <person name="Kaster A.-K."/>
            <person name="Ovreas L."/>
            <person name="Rohde M."/>
            <person name="Galperin M.Y."/>
            <person name="Jogler C."/>
        </authorList>
    </citation>
    <scope>NUCLEOTIDE SEQUENCE [LARGE SCALE GENOMIC DNA]</scope>
    <source>
        <strain evidence="3 4">Pla163</strain>
    </source>
</reference>
<keyword evidence="4" id="KW-1185">Reference proteome</keyword>
<organism evidence="3 4">
    <name type="scientific">Rohdeia mirabilis</name>
    <dbReference type="NCBI Taxonomy" id="2528008"/>
    <lineage>
        <taxon>Bacteria</taxon>
        <taxon>Pseudomonadati</taxon>
        <taxon>Planctomycetota</taxon>
        <taxon>Planctomycetia</taxon>
        <taxon>Planctomycetia incertae sedis</taxon>
        <taxon>Rohdeia</taxon>
    </lineage>
</organism>
<evidence type="ECO:0000259" key="2">
    <source>
        <dbReference type="Pfam" id="PF08241"/>
    </source>
</evidence>
<dbReference type="RefSeq" id="WP_419186301.1">
    <property type="nucleotide sequence ID" value="NZ_CP036290.1"/>
</dbReference>